<evidence type="ECO:0000313" key="3">
    <source>
        <dbReference type="Proteomes" id="UP001055108"/>
    </source>
</evidence>
<sequence length="407" mass="42715">MAVSGATAADGVDGTEAQRPVLDGAERAALQTQIRAEIERRRPRPVALRTLELLVSAAVEPAEAPPGYRLIDRHGLPRVREAATEGGTARPMTLTDLLDEIVERHPALFLPPEPAPVPAEPAPEQSLGANAAEMRAATARFVETQSERARALAERSSEQGRALAQSAAAAFAGLRARLDSRRGAEPAAEGAAADTVAPAWREGAEGGLQRFRTGLQDWRDGGLGGRGSRRWIAGAAAAALALVVGAGLVLSWRGSGEDRSAPGRQAATEASQAQPQSPSQAAPAEAPPAEAESAPEEAPRPAPNAVTGQAQVIDTATLRLNGKLVRLFGVEWVRGGQADELARYINNRPVTCQPVPGSENQLCQIEGRDLSEVVLFNGGGRASPEATPELVAAEDHARSERLGVWKR</sequence>
<protein>
    <recommendedName>
        <fullName evidence="4">Nuclease</fullName>
    </recommendedName>
</protein>
<proteinExistence type="predicted"/>
<dbReference type="InterPro" id="IPR035437">
    <property type="entry name" value="SNase_OB-fold_sf"/>
</dbReference>
<reference evidence="2" key="1">
    <citation type="journal article" date="2016" name="Front. Microbiol.">
        <title>Genome Sequence of the Piezophilic, Mesophilic Sulfate-Reducing Bacterium Desulfovibrio indicus J2T.</title>
        <authorList>
            <person name="Cao J."/>
            <person name="Maignien L."/>
            <person name="Shao Z."/>
            <person name="Alain K."/>
            <person name="Jebbar M."/>
        </authorList>
    </citation>
    <scope>NUCLEOTIDE SEQUENCE</scope>
    <source>
        <strain evidence="2">NBRC 103626</strain>
    </source>
</reference>
<keyword evidence="3" id="KW-1185">Reference proteome</keyword>
<dbReference type="SUPFAM" id="SSF50199">
    <property type="entry name" value="Staphylococcal nuclease"/>
    <property type="match status" value="1"/>
</dbReference>
<accession>A0AA37MAP7</accession>
<organism evidence="2 3">
    <name type="scientific">Methylobacterium gregans</name>
    <dbReference type="NCBI Taxonomy" id="374424"/>
    <lineage>
        <taxon>Bacteria</taxon>
        <taxon>Pseudomonadati</taxon>
        <taxon>Pseudomonadota</taxon>
        <taxon>Alphaproteobacteria</taxon>
        <taxon>Hyphomicrobiales</taxon>
        <taxon>Methylobacteriaceae</taxon>
        <taxon>Methylobacterium</taxon>
    </lineage>
</organism>
<feature type="region of interest" description="Disordered" evidence="1">
    <location>
        <begin position="1"/>
        <end position="25"/>
    </location>
</feature>
<evidence type="ECO:0008006" key="4">
    <source>
        <dbReference type="Google" id="ProtNLM"/>
    </source>
</evidence>
<comment type="caution">
    <text evidence="2">The sequence shown here is derived from an EMBL/GenBank/DDBJ whole genome shotgun (WGS) entry which is preliminary data.</text>
</comment>
<evidence type="ECO:0000256" key="1">
    <source>
        <dbReference type="SAM" id="MobiDB-lite"/>
    </source>
</evidence>
<feature type="compositionally biased region" description="Low complexity" evidence="1">
    <location>
        <begin position="265"/>
        <end position="292"/>
    </location>
</feature>
<reference evidence="2" key="2">
    <citation type="submission" date="2021-08" db="EMBL/GenBank/DDBJ databases">
        <authorList>
            <person name="Tani A."/>
            <person name="Ola A."/>
            <person name="Ogura Y."/>
            <person name="Katsura K."/>
            <person name="Hayashi T."/>
        </authorList>
    </citation>
    <scope>NUCLEOTIDE SEQUENCE</scope>
    <source>
        <strain evidence="2">NBRC 103626</strain>
    </source>
</reference>
<dbReference type="AlphaFoldDB" id="A0AA37MAP7"/>
<feature type="region of interest" description="Disordered" evidence="1">
    <location>
        <begin position="255"/>
        <end position="305"/>
    </location>
</feature>
<dbReference type="EMBL" id="BPQM01000027">
    <property type="protein sequence ID" value="GJD78123.1"/>
    <property type="molecule type" value="Genomic_DNA"/>
</dbReference>
<dbReference type="RefSeq" id="WP_284286775.1">
    <property type="nucleotide sequence ID" value="NZ_BSPI01000012.1"/>
</dbReference>
<dbReference type="Proteomes" id="UP001055108">
    <property type="component" value="Unassembled WGS sequence"/>
</dbReference>
<evidence type="ECO:0000313" key="2">
    <source>
        <dbReference type="EMBL" id="GJD78123.1"/>
    </source>
</evidence>
<gene>
    <name evidence="2" type="ORF">NBEOAGPD_1336</name>
</gene>
<name>A0AA37MAP7_9HYPH</name>